<dbReference type="GO" id="GO:0005886">
    <property type="term" value="C:plasma membrane"/>
    <property type="evidence" value="ECO:0007669"/>
    <property type="project" value="UniProtKB-SubCell"/>
</dbReference>
<reference evidence="8 9" key="1">
    <citation type="journal article" date="2003" name="Proc. Natl. Acad. Sci. U.S.A.">
        <title>The complete genome sequence of Chromobacterium violaceum reveals remarkable and exploitable bacterial adaptability.</title>
        <authorList>
            <person name="Vasconcelos A.T.R."/>
            <person name="de Almeida D.F."/>
            <person name="Almeida F.C."/>
            <person name="de Almeida L.G.P."/>
            <person name="de Almeida R."/>
            <person name="Goncalves J.A.A."/>
            <person name="Andrade E.M."/>
            <person name="Antonio R.V."/>
            <person name="Araripe J."/>
            <person name="de Araujo M.F.F."/>
            <person name="Filho S.A."/>
            <person name="Azevedo V."/>
            <person name="Batista A.J."/>
            <person name="Bataus L.A.M."/>
            <person name="Batista J.S."/>
            <person name="Belo A."/>
            <person name="vander Berg C."/>
            <person name="Blamey J."/>
            <person name="Bogo M."/>
            <person name="Bonato S."/>
            <person name="Bordignon J."/>
            <person name="Brito C.A."/>
            <person name="Brocchi M."/>
            <person name="Burity H.A."/>
            <person name="Camargo A.A."/>
            <person name="Cardoso D.D.P."/>
            <person name="Carneiro N.P."/>
            <person name="Carraro D.M."/>
            <person name="Carvalho C.M.B."/>
            <person name="Cascardo J.C.M."/>
            <person name="Cavada B.S."/>
            <person name="Chueire L.M.O."/>
            <person name="Pasa T.B.C."/>
            <person name="Duran N."/>
            <person name="Fagundes N."/>
            <person name="Falcao C.L."/>
            <person name="Fantinatti F."/>
            <person name="Farias I.P."/>
            <person name="Felipe M.S.S."/>
            <person name="Ferrari L.P."/>
            <person name="Ferro J.A."/>
            <person name="Ferro M.I.T."/>
            <person name="Franco G.R."/>
            <person name="Freitas N.S.A."/>
            <person name="Furlan L.R."/>
            <person name="Gazzinelli R.T."/>
            <person name="Gomes E.A."/>
            <person name="Goncalves P.R."/>
            <person name="Grangeiro T.B."/>
            <person name="Grattapaglia D."/>
            <person name="Grisard E.C."/>
            <person name="Guimaraes C.T."/>
            <person name="Hanna E.S."/>
            <person name="Hungria M."/>
            <person name="Jardim S.N."/>
            <person name="Laurino J."/>
            <person name="Leoi L.C.T."/>
            <person name="Fassarella L."/>
            <person name="Lima A."/>
            <person name="Loureiro M.F."/>
            <person name="Lyra M.C.P."/>
            <person name="Macedo M."/>
            <person name="Madeira H.M.F."/>
            <person name="Manfio G.P."/>
            <person name="Maranhao A.Q."/>
            <person name="Martins W.S."/>
            <person name="di Mauro S.M.Z."/>
            <person name="de Medeiros S.R.B."/>
            <person name="Meissner R.D.V."/>
            <person name="Menck C.F.M."/>
            <person name="Moreira M.A.M."/>
            <person name="Nascimento F.F."/>
            <person name="Nicolas M.F."/>
            <person name="Oliveira J.G."/>
            <person name="Oliveira S.C."/>
            <person name="Paixao R.F.C."/>
            <person name="Parente J.A."/>
            <person name="Pedrosa F.O."/>
            <person name="Pena S.J.D."/>
            <person name="Perreira J.O."/>
            <person name="Perreira M."/>
            <person name="Pinto L.S.R.C."/>
            <person name="Pinto L.S."/>
            <person name="Porto J.I.R."/>
            <person name="Potrich D.P."/>
            <person name="Neto C.E.R."/>
            <person name="Reis A.M.M."/>
            <person name="Rigo L.U."/>
            <person name="Rondinelli E."/>
            <person name="dos Santos E.B.P."/>
            <person name="Santos F.R."/>
            <person name="Schneider M.P.C."/>
            <person name="Seuanez H.N."/>
            <person name="Silva A.M.R."/>
            <person name="da Silva A.L.C."/>
            <person name="Silva D.W."/>
            <person name="Silva R."/>
            <person name="Simoes I.C."/>
            <person name="Simon D."/>
            <person name="Soares C.M.A."/>
            <person name="Soares R.B.A."/>
            <person name="Souza E.M."/>
            <person name="Souza K.R.L."/>
            <person name="Souza R.C."/>
            <person name="Steffens M.B.R."/>
            <person name="Steindel M."/>
            <person name="Teixeira S.R."/>
            <person name="Urmenyi T."/>
            <person name="Vettore A."/>
            <person name="Wassem R."/>
            <person name="Zaha A."/>
            <person name="Simpson A.J.G."/>
        </authorList>
    </citation>
    <scope>NUCLEOTIDE SEQUENCE [LARGE SCALE GENOMIC DNA]</scope>
    <source>
        <strain evidence="9">ATCC 12472 / DSM 30191 / JCM 1249 / NBRC 12614 / NCIMB 9131 / NCTC 9757</strain>
    </source>
</reference>
<dbReference type="EMBL" id="AE016825">
    <property type="protein sequence ID" value="AAQ59265.1"/>
    <property type="molecule type" value="Genomic_DNA"/>
</dbReference>
<evidence type="ECO:0000256" key="5">
    <source>
        <dbReference type="ARBA" id="ARBA00022989"/>
    </source>
</evidence>
<keyword evidence="5 7" id="KW-1133">Transmembrane helix</keyword>
<evidence type="ECO:0000256" key="4">
    <source>
        <dbReference type="ARBA" id="ARBA00022692"/>
    </source>
</evidence>
<gene>
    <name evidence="8" type="ordered locus">CV_1589</name>
</gene>
<dbReference type="InterPro" id="IPR002751">
    <property type="entry name" value="CbiM/NikMN"/>
</dbReference>
<name>Q7NXN7_CHRVO</name>
<proteinExistence type="predicted"/>
<evidence type="ECO:0000256" key="2">
    <source>
        <dbReference type="ARBA" id="ARBA00022448"/>
    </source>
</evidence>
<evidence type="ECO:0000256" key="3">
    <source>
        <dbReference type="ARBA" id="ARBA00022475"/>
    </source>
</evidence>
<dbReference type="KEGG" id="cvi:CV_1589"/>
<organism evidence="8 9">
    <name type="scientific">Chromobacterium violaceum (strain ATCC 12472 / DSM 30191 / JCM 1249 / CCUG 213 / NBRC 12614 / NCIMB 9131 / NCTC 9757 / MK)</name>
    <dbReference type="NCBI Taxonomy" id="243365"/>
    <lineage>
        <taxon>Bacteria</taxon>
        <taxon>Pseudomonadati</taxon>
        <taxon>Pseudomonadota</taxon>
        <taxon>Betaproteobacteria</taxon>
        <taxon>Neisseriales</taxon>
        <taxon>Chromobacteriaceae</taxon>
        <taxon>Chromobacterium</taxon>
    </lineage>
</organism>
<evidence type="ECO:0000313" key="8">
    <source>
        <dbReference type="EMBL" id="AAQ59265.1"/>
    </source>
</evidence>
<keyword evidence="2" id="KW-0813">Transport</keyword>
<dbReference type="Gene3D" id="1.10.1760.20">
    <property type="match status" value="1"/>
</dbReference>
<keyword evidence="3" id="KW-1003">Cell membrane</keyword>
<accession>Q7NXN7</accession>
<evidence type="ECO:0000256" key="1">
    <source>
        <dbReference type="ARBA" id="ARBA00004651"/>
    </source>
</evidence>
<dbReference type="HOGENOM" id="CLU_081268_1_0_4"/>
<keyword evidence="4 7" id="KW-0812">Transmembrane</keyword>
<feature type="transmembrane region" description="Helical" evidence="7">
    <location>
        <begin position="99"/>
        <end position="125"/>
    </location>
</feature>
<sequence>MKLARGLRRKCEGWDVICYAGAPWDRNFNVMDLSASLFPGWALWLGCALAAALLALAALRVRWRALDPAALNAWMGACVLDLALWLLRGGLQPGLSFHLLGAALLTLMMGPWLALLALAVAQLALAAAGHADWSALGLNWLLTPLPAVAVTAGMLELARRRLPAHFFIYVFVNGFLAGGASLLAAALCGVLALGAAGAYPWDGLLGEALPYYFLLSWSEAFTTGLLLAVLTVYKPRWVSTFDDGRYLGGKPGPS</sequence>
<keyword evidence="6 7" id="KW-0472">Membrane</keyword>
<dbReference type="eggNOG" id="COG3235">
    <property type="taxonomic scope" value="Bacteria"/>
</dbReference>
<dbReference type="STRING" id="243365.CV_1589"/>
<feature type="transmembrane region" description="Helical" evidence="7">
    <location>
        <begin position="167"/>
        <end position="199"/>
    </location>
</feature>
<feature type="transmembrane region" description="Helical" evidence="7">
    <location>
        <begin position="211"/>
        <end position="233"/>
    </location>
</feature>
<protein>
    <submittedName>
        <fullName evidence="8">Probable integral membrane protein</fullName>
    </submittedName>
</protein>
<evidence type="ECO:0000256" key="7">
    <source>
        <dbReference type="SAM" id="Phobius"/>
    </source>
</evidence>
<evidence type="ECO:0000313" key="9">
    <source>
        <dbReference type="Proteomes" id="UP000001424"/>
    </source>
</evidence>
<comment type="subcellular location">
    <subcellularLocation>
        <location evidence="1">Cell membrane</location>
        <topology evidence="1">Multi-pass membrane protein</topology>
    </subcellularLocation>
</comment>
<keyword evidence="9" id="KW-1185">Reference proteome</keyword>
<feature type="transmembrane region" description="Helical" evidence="7">
    <location>
        <begin position="69"/>
        <end position="87"/>
    </location>
</feature>
<dbReference type="Proteomes" id="UP000001424">
    <property type="component" value="Chromosome"/>
</dbReference>
<dbReference type="GO" id="GO:0000041">
    <property type="term" value="P:transition metal ion transport"/>
    <property type="evidence" value="ECO:0007669"/>
    <property type="project" value="InterPro"/>
</dbReference>
<dbReference type="AlphaFoldDB" id="Q7NXN7"/>
<feature type="transmembrane region" description="Helical" evidence="7">
    <location>
        <begin position="137"/>
        <end position="155"/>
    </location>
</feature>
<evidence type="ECO:0000256" key="6">
    <source>
        <dbReference type="ARBA" id="ARBA00023136"/>
    </source>
</evidence>
<dbReference type="Pfam" id="PF01891">
    <property type="entry name" value="CbiM"/>
    <property type="match status" value="1"/>
</dbReference>
<feature type="transmembrane region" description="Helical" evidence="7">
    <location>
        <begin position="41"/>
        <end position="63"/>
    </location>
</feature>